<keyword evidence="10" id="KW-0560">Oxidoreductase</keyword>
<dbReference type="Pfam" id="PF00109">
    <property type="entry name" value="ketoacyl-synt"/>
    <property type="match status" value="1"/>
</dbReference>
<dbReference type="GO" id="GO:0016787">
    <property type="term" value="F:hydrolase activity"/>
    <property type="evidence" value="ECO:0007669"/>
    <property type="project" value="UniProtKB-KW"/>
</dbReference>
<evidence type="ECO:0000256" key="2">
    <source>
        <dbReference type="ARBA" id="ARBA00018769"/>
    </source>
</evidence>
<dbReference type="InterPro" id="IPR014031">
    <property type="entry name" value="Ketoacyl_synth_C"/>
</dbReference>
<keyword evidence="3" id="KW-0596">Phosphopantetheine</keyword>
<dbReference type="GO" id="GO:0004315">
    <property type="term" value="F:3-oxoacyl-[acyl-carrier-protein] synthase activity"/>
    <property type="evidence" value="ECO:0007669"/>
    <property type="project" value="InterPro"/>
</dbReference>
<reference evidence="19 20" key="1">
    <citation type="journal article" date="2023" name="Insect Mol. Biol.">
        <title>Genome sequencing provides insights into the evolution of gene families encoding plant cell wall-degrading enzymes in longhorned beetles.</title>
        <authorList>
            <person name="Shin N.R."/>
            <person name="Okamura Y."/>
            <person name="Kirsch R."/>
            <person name="Pauchet Y."/>
        </authorList>
    </citation>
    <scope>NUCLEOTIDE SEQUENCE [LARGE SCALE GENOMIC DNA]</scope>
    <source>
        <strain evidence="19">EAD_L_NR</strain>
    </source>
</reference>
<accession>A0AAV8VQM6</accession>
<dbReference type="InterPro" id="IPR001227">
    <property type="entry name" value="Ac_transferase_dom_sf"/>
</dbReference>
<comment type="caution">
    <text evidence="19">The sequence shown here is derived from an EMBL/GenBank/DDBJ whole genome shotgun (WGS) entry which is preliminary data.</text>
</comment>
<dbReference type="InterPro" id="IPR011032">
    <property type="entry name" value="GroES-like_sf"/>
</dbReference>
<dbReference type="SUPFAM" id="SSF51735">
    <property type="entry name" value="NAD(P)-binding Rossmann-fold domains"/>
    <property type="match status" value="1"/>
</dbReference>
<comment type="catalytic activity">
    <reaction evidence="15">
        <text>acetyl-CoA + n malonyl-CoA + 2n NADPH + 2n H(+) = a long-chain fatty acid + (n+1) CoA + n CO2 + 2n NADP(+).</text>
        <dbReference type="EC" id="2.3.1.85"/>
    </reaction>
</comment>
<dbReference type="Pfam" id="PF02801">
    <property type="entry name" value="Ketoacyl-synt_C"/>
    <property type="match status" value="1"/>
</dbReference>
<protein>
    <recommendedName>
        <fullName evidence="2">Fatty acid synthase</fullName>
        <ecNumber evidence="1">2.3.1.85</ecNumber>
    </recommendedName>
</protein>
<dbReference type="InterPro" id="IPR016039">
    <property type="entry name" value="Thiolase-like"/>
</dbReference>
<keyword evidence="14" id="KW-0511">Multifunctional enzyme</keyword>
<dbReference type="InterPro" id="IPR042104">
    <property type="entry name" value="PKS_dehydratase_sf"/>
</dbReference>
<name>A0AAV8VQM6_9CUCU</name>
<sequence length="1859" mass="206104">MNEEIVISGISGRYPECNNFDEFAEGLLSGVDLVTSENGRFPVGYLGIPARIGKLPEVDKFDAKFFNFSDKEAEFTDPRQRILLETVQECIIDAGYNHRELRGSNTGVYVGIGSFGNPSSVRERGDTNGYMNLGYSLGMAANRISYMYDFKGKSYTVETACSSSMYAFVNAMEDLRSGRVDAAVVGCCNMVIHPHESYEFYRLNMLAEDGKCKVYSKLRDGYCRAESIISMLLQKKNVSRRVYATVVGAVSNTDGYKTEGITYPSAQMQKELMSAVYQQPGVDAAQVTYVEAHGTGTPVGDAQELQAIVETLCQNRKTPLLVGAVKSNMGHSEVSSGLCSISKALLVMETGIIPANLHTDPLDTELPGIKDGKIKVVTENLPWHGGLIGVNSFGFGGANAHVAFKPNPKQKPDSLQRLDYRLVQLSGSTAEAVNHFLDAAQKNRHDEDFLALVDEIHKMNCDGHDYRGYAVLSDKSCSREIGSYTKNRPVWWVYTGLGATWPGMGRDIYQNDVVRNSVKRCADILKPYKVNLENILTNSTPSTFEDPINYCCGIVATQIALSDLLHALGVVPDGTVGYSLGEIAASYAQGRTTLEEAVLLAYATGYALKRAKLPPGATAVVHASKEECLKLLPSDIYVASENGKRNVTVSGPENSINAFLKQLHQHGVATEKINTAGVAYHSKYVPELHGVVKKWVSTPFSEQFTRNLSNVVRFNKTVPENAIVVEISPRPVLEDALNEELAPSVTVLSLTNHNAVNNEQHLLSAIGKLYIAGAQPNLKALYNTVTYPVSRGTPNLASLVKWDHTTSWFTPIWKHKDYYGEIINVNISDKQHAFLNGHNIDGTVWMPLTGYLDLVWRTFAKLQLKEQDKLPVVMENVRFKARTPLQAKESQFLVNIMNQSGKFEVFEGDRVVCTGIIYTAKDVAVAYRNANRPETGTENHLRLSQKDFYLELRQRGYQYRGCFRGIVESDVQGTRGRILWQGNFPSFMDSMLHLPIISRTGRELLLPNAVERIVVDPQEHLKQVNGEGADVAPFAGKTNSNPTLFSDLEIFYNKNMNVIKAGSVEISGLELGKVQKRTPIQKLVLEPYEFRPYSDTYHDDSLSVAVQVILQNLDGVTKSLKVCEFPEENCKSLIEKLKEVVALQPNVAETRYTTYKDSVENSNLVVLTENLLKNVDLKSLTQTLNEDASILYQGDINKVKIENLNVVYGSGTGVYILRRNTEPPTKQSVVQVTNSTLQEIEELKRTNAEETVYLVSRNEEDVTGLMKHLGPKLKCVLIQDSDAPAFSVQDEFYKRQLERNLTVNVLRRGEWGTLIHKFLEPLQKRNVKDASVRVTVPGVLSTLDWVERSPNYIRPDPKSEKVQVHYSSLNSKDGLIATGVFQSETPTTIGVEYAGVTESGTRVMGLVPGEALSLQLQTDPGFTWEVPKKWSLQDAATVPYAYATSYMALVVRGRIQPGDAVLIHSGTGAVGLVAISIALSVGCEVYTTVGDEKQKAYLKKLYPQLLEKNIAYPGSFRKTVMQNTRGKGVDIILNSSSGKLFQQSLRCIGNKGSFLEIGSLNYLNNEQIDSKMFLKNSSFYGVSIEGLLGKNSRIKDRIKQLVSEGIKSGTVKPLPRTVFDADEVEDAFRFLSSKPQTGKVVVELRKEAPTTSGKQIKAVPKVYFHPNKTYIVLNGLEVLGLELADWLIRNGAKKIVLNSKQPIRNGYQSYNLSRWRICKQVTVEVNTEAAATLQGTKKLVAFARSFGPIGGVFNLAVETETARHLDEVTRSECPDLEHFVFFSSTALEELCRNRKNQNLPALAVQWNTRKDEATTTTNKVVAEDVDSCLEALERFMLQNSAVGSRLELREGTANESITN</sequence>
<dbReference type="Gene3D" id="3.10.129.110">
    <property type="entry name" value="Polyketide synthase dehydratase"/>
    <property type="match status" value="1"/>
</dbReference>
<dbReference type="InterPro" id="IPR014043">
    <property type="entry name" value="Acyl_transferase_dom"/>
</dbReference>
<dbReference type="Gene3D" id="3.30.70.3290">
    <property type="match status" value="1"/>
</dbReference>
<dbReference type="Gene3D" id="3.40.47.10">
    <property type="match status" value="1"/>
</dbReference>
<dbReference type="GO" id="GO:0004312">
    <property type="term" value="F:fatty acid synthase activity"/>
    <property type="evidence" value="ECO:0007669"/>
    <property type="project" value="UniProtKB-EC"/>
</dbReference>
<feature type="region of interest" description="C-terminal hotdog fold" evidence="16">
    <location>
        <begin position="940"/>
        <end position="1075"/>
    </location>
</feature>
<dbReference type="GO" id="GO:0006633">
    <property type="term" value="P:fatty acid biosynthetic process"/>
    <property type="evidence" value="ECO:0007669"/>
    <property type="project" value="UniProtKB-KW"/>
</dbReference>
<dbReference type="SMART" id="SM00829">
    <property type="entry name" value="PKS_ER"/>
    <property type="match status" value="1"/>
</dbReference>
<dbReference type="InterPro" id="IPR013968">
    <property type="entry name" value="PKS_KR"/>
</dbReference>
<evidence type="ECO:0000259" key="18">
    <source>
        <dbReference type="PROSITE" id="PS52019"/>
    </source>
</evidence>
<dbReference type="PROSITE" id="PS52004">
    <property type="entry name" value="KS3_2"/>
    <property type="match status" value="1"/>
</dbReference>
<evidence type="ECO:0000313" key="20">
    <source>
        <dbReference type="Proteomes" id="UP001159042"/>
    </source>
</evidence>
<dbReference type="InterPro" id="IPR018201">
    <property type="entry name" value="Ketoacyl_synth_AS"/>
</dbReference>
<keyword evidence="8" id="KW-0276">Fatty acid metabolism</keyword>
<dbReference type="Pfam" id="PF21149">
    <property type="entry name" value="FAS_pseudo-KR"/>
    <property type="match status" value="1"/>
</dbReference>
<keyword evidence="11" id="KW-0520">NAD</keyword>
<evidence type="ECO:0000256" key="1">
    <source>
        <dbReference type="ARBA" id="ARBA00012873"/>
    </source>
</evidence>
<dbReference type="EC" id="2.3.1.85" evidence="1"/>
<dbReference type="Pfam" id="PF00698">
    <property type="entry name" value="Acyl_transf_1"/>
    <property type="match status" value="1"/>
</dbReference>
<keyword evidence="7" id="KW-0378">Hydrolase</keyword>
<evidence type="ECO:0000256" key="12">
    <source>
        <dbReference type="ARBA" id="ARBA00023098"/>
    </source>
</evidence>
<dbReference type="InterPro" id="IPR057326">
    <property type="entry name" value="KR_dom"/>
</dbReference>
<dbReference type="SUPFAM" id="SSF50129">
    <property type="entry name" value="GroES-like"/>
    <property type="match status" value="1"/>
</dbReference>
<dbReference type="PANTHER" id="PTHR43775:SF7">
    <property type="entry name" value="FATTY ACID SYNTHASE"/>
    <property type="match status" value="1"/>
</dbReference>
<dbReference type="InterPro" id="IPR014030">
    <property type="entry name" value="Ketoacyl_synth_N"/>
</dbReference>
<dbReference type="SMART" id="SM00822">
    <property type="entry name" value="PKS_KR"/>
    <property type="match status" value="1"/>
</dbReference>
<dbReference type="InterPro" id="IPR049391">
    <property type="entry name" value="FAS_pseudo-KR"/>
</dbReference>
<keyword evidence="13" id="KW-0275">Fatty acid biosynthesis</keyword>
<evidence type="ECO:0000256" key="11">
    <source>
        <dbReference type="ARBA" id="ARBA00023027"/>
    </source>
</evidence>
<dbReference type="SUPFAM" id="SSF53901">
    <property type="entry name" value="Thiolase-like"/>
    <property type="match status" value="1"/>
</dbReference>
<dbReference type="GO" id="GO:0016491">
    <property type="term" value="F:oxidoreductase activity"/>
    <property type="evidence" value="ECO:0007669"/>
    <property type="project" value="UniProtKB-KW"/>
</dbReference>
<evidence type="ECO:0000256" key="4">
    <source>
        <dbReference type="ARBA" id="ARBA00022516"/>
    </source>
</evidence>
<dbReference type="Pfam" id="PF13602">
    <property type="entry name" value="ADH_zinc_N_2"/>
    <property type="match status" value="1"/>
</dbReference>
<evidence type="ECO:0000256" key="9">
    <source>
        <dbReference type="ARBA" id="ARBA00022857"/>
    </source>
</evidence>
<evidence type="ECO:0000256" key="10">
    <source>
        <dbReference type="ARBA" id="ARBA00023002"/>
    </source>
</evidence>
<dbReference type="PROSITE" id="PS00606">
    <property type="entry name" value="KS3_1"/>
    <property type="match status" value="1"/>
</dbReference>
<dbReference type="SUPFAM" id="SSF52151">
    <property type="entry name" value="FabD/lysophospholipase-like"/>
    <property type="match status" value="1"/>
</dbReference>
<evidence type="ECO:0000256" key="5">
    <source>
        <dbReference type="ARBA" id="ARBA00022553"/>
    </source>
</evidence>
<dbReference type="Proteomes" id="UP001159042">
    <property type="component" value="Unassembled WGS sequence"/>
</dbReference>
<dbReference type="InterPro" id="IPR036291">
    <property type="entry name" value="NAD(P)-bd_dom_sf"/>
</dbReference>
<dbReference type="Gene3D" id="3.90.180.10">
    <property type="entry name" value="Medium-chain alcohol dehydrogenases, catalytic domain"/>
    <property type="match status" value="1"/>
</dbReference>
<evidence type="ECO:0000256" key="6">
    <source>
        <dbReference type="ARBA" id="ARBA00022679"/>
    </source>
</evidence>
<gene>
    <name evidence="19" type="ORF">NQ315_000232</name>
</gene>
<keyword evidence="6" id="KW-0808">Transferase</keyword>
<dbReference type="EMBL" id="JANEYG010000041">
    <property type="protein sequence ID" value="KAJ8916588.1"/>
    <property type="molecule type" value="Genomic_DNA"/>
</dbReference>
<dbReference type="CDD" id="cd05195">
    <property type="entry name" value="enoyl_red"/>
    <property type="match status" value="1"/>
</dbReference>
<feature type="region of interest" description="N-terminal hotdog fold" evidence="16">
    <location>
        <begin position="804"/>
        <end position="930"/>
    </location>
</feature>
<keyword evidence="9" id="KW-0521">NADP</keyword>
<evidence type="ECO:0000256" key="15">
    <source>
        <dbReference type="ARBA" id="ARBA00044883"/>
    </source>
</evidence>
<keyword evidence="12" id="KW-0443">Lipid metabolism</keyword>
<dbReference type="CDD" id="cd00833">
    <property type="entry name" value="PKS"/>
    <property type="match status" value="1"/>
</dbReference>
<dbReference type="InterPro" id="IPR049900">
    <property type="entry name" value="PKS_mFAS_DH"/>
</dbReference>
<evidence type="ECO:0000313" key="19">
    <source>
        <dbReference type="EMBL" id="KAJ8916588.1"/>
    </source>
</evidence>
<proteinExistence type="predicted"/>
<evidence type="ECO:0000256" key="13">
    <source>
        <dbReference type="ARBA" id="ARBA00023160"/>
    </source>
</evidence>
<dbReference type="InterPro" id="IPR050091">
    <property type="entry name" value="PKS_NRPS_Biosynth_Enz"/>
</dbReference>
<evidence type="ECO:0000259" key="17">
    <source>
        <dbReference type="PROSITE" id="PS52004"/>
    </source>
</evidence>
<organism evidence="19 20">
    <name type="scientific">Exocentrus adspersus</name>
    <dbReference type="NCBI Taxonomy" id="1586481"/>
    <lineage>
        <taxon>Eukaryota</taxon>
        <taxon>Metazoa</taxon>
        <taxon>Ecdysozoa</taxon>
        <taxon>Arthropoda</taxon>
        <taxon>Hexapoda</taxon>
        <taxon>Insecta</taxon>
        <taxon>Pterygota</taxon>
        <taxon>Neoptera</taxon>
        <taxon>Endopterygota</taxon>
        <taxon>Coleoptera</taxon>
        <taxon>Polyphaga</taxon>
        <taxon>Cucujiformia</taxon>
        <taxon>Chrysomeloidea</taxon>
        <taxon>Cerambycidae</taxon>
        <taxon>Lamiinae</taxon>
        <taxon>Acanthocinini</taxon>
        <taxon>Exocentrus</taxon>
    </lineage>
</organism>
<keyword evidence="4" id="KW-0444">Lipid biosynthesis</keyword>
<evidence type="ECO:0000256" key="16">
    <source>
        <dbReference type="PROSITE-ProRule" id="PRU01363"/>
    </source>
</evidence>
<keyword evidence="5" id="KW-0597">Phosphoprotein</keyword>
<dbReference type="PANTHER" id="PTHR43775">
    <property type="entry name" value="FATTY ACID SYNTHASE"/>
    <property type="match status" value="1"/>
</dbReference>
<evidence type="ECO:0000256" key="8">
    <source>
        <dbReference type="ARBA" id="ARBA00022832"/>
    </source>
</evidence>
<dbReference type="Pfam" id="PF16197">
    <property type="entry name" value="KAsynt_C_assoc"/>
    <property type="match status" value="1"/>
</dbReference>
<feature type="active site" description="Proton acceptor; for dehydratase activity" evidence="16">
    <location>
        <position position="838"/>
    </location>
</feature>
<keyword evidence="20" id="KW-1185">Reference proteome</keyword>
<dbReference type="Pfam" id="PF08659">
    <property type="entry name" value="KR"/>
    <property type="match status" value="1"/>
</dbReference>
<evidence type="ECO:0000256" key="14">
    <source>
        <dbReference type="ARBA" id="ARBA00023268"/>
    </source>
</evidence>
<dbReference type="SMART" id="SM00827">
    <property type="entry name" value="PKS_AT"/>
    <property type="match status" value="1"/>
</dbReference>
<feature type="domain" description="Ketosynthase family 3 (KS3)" evidence="17">
    <location>
        <begin position="2"/>
        <end position="406"/>
    </location>
</feature>
<dbReference type="PROSITE" id="PS52019">
    <property type="entry name" value="PKS_MFAS_DH"/>
    <property type="match status" value="1"/>
</dbReference>
<feature type="active site" description="Proton donor; for dehydratase activity" evidence="16">
    <location>
        <position position="989"/>
    </location>
</feature>
<dbReference type="InterPro" id="IPR020843">
    <property type="entry name" value="ER"/>
</dbReference>
<dbReference type="InterPro" id="IPR032821">
    <property type="entry name" value="PKS_assoc"/>
</dbReference>
<feature type="domain" description="PKS/mFAS DH" evidence="18">
    <location>
        <begin position="804"/>
        <end position="1075"/>
    </location>
</feature>
<evidence type="ECO:0000256" key="7">
    <source>
        <dbReference type="ARBA" id="ARBA00022801"/>
    </source>
</evidence>
<dbReference type="Gene3D" id="3.40.366.10">
    <property type="entry name" value="Malonyl-Coenzyme A Acyl Carrier Protein, domain 2"/>
    <property type="match status" value="1"/>
</dbReference>
<dbReference type="Gene3D" id="3.40.50.720">
    <property type="entry name" value="NAD(P)-binding Rossmann-like Domain"/>
    <property type="match status" value="1"/>
</dbReference>
<dbReference type="SMART" id="SM00825">
    <property type="entry name" value="PKS_KS"/>
    <property type="match status" value="1"/>
</dbReference>
<dbReference type="InterPro" id="IPR016035">
    <property type="entry name" value="Acyl_Trfase/lysoPLipase"/>
</dbReference>
<evidence type="ECO:0000256" key="3">
    <source>
        <dbReference type="ARBA" id="ARBA00022450"/>
    </source>
</evidence>
<dbReference type="InterPro" id="IPR020841">
    <property type="entry name" value="PKS_Beta-ketoAc_synthase_dom"/>
</dbReference>